<dbReference type="OrthoDB" id="10348620at2759"/>
<dbReference type="Proteomes" id="UP000440367">
    <property type="component" value="Unassembled WGS sequence"/>
</dbReference>
<protein>
    <submittedName>
        <fullName evidence="3">Uncharacterized protein</fullName>
    </submittedName>
</protein>
<proteinExistence type="predicted"/>
<evidence type="ECO:0000313" key="6">
    <source>
        <dbReference type="Proteomes" id="UP000433483"/>
    </source>
</evidence>
<dbReference type="EMBL" id="QXGB01000049">
    <property type="protein sequence ID" value="KAE9234298.1"/>
    <property type="molecule type" value="Genomic_DNA"/>
</dbReference>
<name>A0A6A4A8W1_9STRA</name>
<evidence type="ECO:0000313" key="3">
    <source>
        <dbReference type="EMBL" id="KAE9254513.1"/>
    </source>
</evidence>
<dbReference type="EMBL" id="QXGF01000047">
    <property type="protein sequence ID" value="KAE8948527.1"/>
    <property type="molecule type" value="Genomic_DNA"/>
</dbReference>
<evidence type="ECO:0000313" key="7">
    <source>
        <dbReference type="Proteomes" id="UP000437068"/>
    </source>
</evidence>
<evidence type="ECO:0000313" key="8">
    <source>
        <dbReference type="Proteomes" id="UP000440367"/>
    </source>
</evidence>
<dbReference type="EMBL" id="QXGD01000075">
    <property type="protein sequence ID" value="KAE9254513.1"/>
    <property type="molecule type" value="Genomic_DNA"/>
</dbReference>
<sequence length="165" mass="19113">MLVSNDGHIDQLLRANQVLREQITDIKARRTAAGEADVNPSLANLERKHVPFVNAHYKPYVGISFQYFNTTANNATLGWEELISIPQYSDFFADMAANVYSALRPLWLRVPHRIMVVLYRHCDYLGEHIFDEVRFEVNSNPIDSYTSESYVLFRQFCLLQNKMPV</sequence>
<dbReference type="Proteomes" id="UP000437068">
    <property type="component" value="Unassembled WGS sequence"/>
</dbReference>
<dbReference type="Proteomes" id="UP000433483">
    <property type="component" value="Unassembled WGS sequence"/>
</dbReference>
<evidence type="ECO:0000313" key="2">
    <source>
        <dbReference type="EMBL" id="KAE9234298.1"/>
    </source>
</evidence>
<gene>
    <name evidence="4" type="ORF">PF001_g1981</name>
    <name evidence="3" type="ORF">PF002_g2811</name>
    <name evidence="2" type="ORF">PF005_g1960</name>
    <name evidence="1" type="ORF">PF009_g1895</name>
</gene>
<accession>A0A6A4A8W1</accession>
<keyword evidence="6" id="KW-1185">Reference proteome</keyword>
<evidence type="ECO:0000313" key="1">
    <source>
        <dbReference type="EMBL" id="KAE8948527.1"/>
    </source>
</evidence>
<dbReference type="Proteomes" id="UP000429523">
    <property type="component" value="Unassembled WGS sequence"/>
</dbReference>
<evidence type="ECO:0000313" key="5">
    <source>
        <dbReference type="Proteomes" id="UP000429523"/>
    </source>
</evidence>
<dbReference type="SUPFAM" id="SSF49749">
    <property type="entry name" value="Group II dsDNA viruses VP"/>
    <property type="match status" value="1"/>
</dbReference>
<reference evidence="5 6" key="1">
    <citation type="submission" date="2018-08" db="EMBL/GenBank/DDBJ databases">
        <title>Genomic investigation of the strawberry pathogen Phytophthora fragariae indicates pathogenicity is determined by transcriptional variation in three key races.</title>
        <authorList>
            <person name="Adams T.M."/>
            <person name="Armitage A.D."/>
            <person name="Sobczyk M.K."/>
            <person name="Bates H.J."/>
            <person name="Dunwell J.M."/>
            <person name="Nellist C.F."/>
            <person name="Harrison R.J."/>
        </authorList>
    </citation>
    <scope>NUCLEOTIDE SEQUENCE [LARGE SCALE GENOMIC DNA]</scope>
    <source>
        <strain evidence="4 7">A4</strain>
        <strain evidence="3 8">BC-1</strain>
        <strain evidence="2 6">NOV-27</strain>
        <strain evidence="1 5">NOV-9</strain>
    </source>
</reference>
<comment type="caution">
    <text evidence="3">The sequence shown here is derived from an EMBL/GenBank/DDBJ whole genome shotgun (WGS) entry which is preliminary data.</text>
</comment>
<organism evidence="3 8">
    <name type="scientific">Phytophthora fragariae</name>
    <dbReference type="NCBI Taxonomy" id="53985"/>
    <lineage>
        <taxon>Eukaryota</taxon>
        <taxon>Sar</taxon>
        <taxon>Stramenopiles</taxon>
        <taxon>Oomycota</taxon>
        <taxon>Peronosporomycetes</taxon>
        <taxon>Peronosporales</taxon>
        <taxon>Peronosporaceae</taxon>
        <taxon>Phytophthora</taxon>
    </lineage>
</organism>
<dbReference type="EMBL" id="QXGE01000052">
    <property type="protein sequence ID" value="KAE9327343.1"/>
    <property type="molecule type" value="Genomic_DNA"/>
</dbReference>
<dbReference type="InterPro" id="IPR016112">
    <property type="entry name" value="VP_dsDNA_II"/>
</dbReference>
<dbReference type="AlphaFoldDB" id="A0A6A4A8W1"/>
<evidence type="ECO:0000313" key="4">
    <source>
        <dbReference type="EMBL" id="KAE9327343.1"/>
    </source>
</evidence>